<comment type="caution">
    <text evidence="2">The sequence shown here is derived from an EMBL/GenBank/DDBJ whole genome shotgun (WGS) entry which is preliminary data.</text>
</comment>
<organism evidence="2 3">
    <name type="scientific">Victivallis vadensis</name>
    <dbReference type="NCBI Taxonomy" id="172901"/>
    <lineage>
        <taxon>Bacteria</taxon>
        <taxon>Pseudomonadati</taxon>
        <taxon>Lentisphaerota</taxon>
        <taxon>Lentisphaeria</taxon>
        <taxon>Victivallales</taxon>
        <taxon>Victivallaceae</taxon>
        <taxon>Victivallis</taxon>
    </lineage>
</organism>
<dbReference type="GeneID" id="78296751"/>
<reference evidence="2 3" key="1">
    <citation type="submission" date="2018-04" db="EMBL/GenBank/DDBJ databases">
        <title>Genomic Encyclopedia of Type Strains, Phase IV (KMG-IV): sequencing the most valuable type-strain genomes for metagenomic binning, comparative biology and taxonomic classification.</title>
        <authorList>
            <person name="Goeker M."/>
        </authorList>
    </citation>
    <scope>NUCLEOTIDE SEQUENCE [LARGE SCALE GENOMIC DNA]</scope>
    <source>
        <strain evidence="2 3">DSM 14823</strain>
    </source>
</reference>
<keyword evidence="1" id="KW-0732">Signal</keyword>
<gene>
    <name evidence="2" type="ORF">C8D82_13434</name>
</gene>
<accession>A0A2U1AJN4</accession>
<dbReference type="AlphaFoldDB" id="A0A2U1AJN4"/>
<evidence type="ECO:0000313" key="3">
    <source>
        <dbReference type="Proteomes" id="UP000245959"/>
    </source>
</evidence>
<feature type="signal peptide" evidence="1">
    <location>
        <begin position="1"/>
        <end position="19"/>
    </location>
</feature>
<feature type="chain" id="PRO_5015612998" evidence="1">
    <location>
        <begin position="20"/>
        <end position="225"/>
    </location>
</feature>
<protein>
    <submittedName>
        <fullName evidence="2">Uncharacterized protein</fullName>
    </submittedName>
</protein>
<sequence length="225" mass="24580">MKTIPACLMLLLLAAAGHAAEPLDLTTGREVTVPVEVHGSYQLVAANGRVLAAGTADGCPAFYLAALKPGASEQVDLIADNIKQPLLLHSPRPLAGLKARFDLRPALRRTLLDAGLSAAGECPILFTDTLSGDGNARLQLLFPTRSDLPLALPENWREIRMVRAKIPGTLGVLYREKQETIDRTGRASYIELRDGRRRLIVFSPEFDPARLENIILIQTILKEMK</sequence>
<dbReference type="EMBL" id="QEKH01000034">
    <property type="protein sequence ID" value="PVY36628.1"/>
    <property type="molecule type" value="Genomic_DNA"/>
</dbReference>
<name>A0A2U1AJN4_9BACT</name>
<evidence type="ECO:0000256" key="1">
    <source>
        <dbReference type="SAM" id="SignalP"/>
    </source>
</evidence>
<evidence type="ECO:0000313" key="2">
    <source>
        <dbReference type="EMBL" id="PVY36628.1"/>
    </source>
</evidence>
<dbReference type="Proteomes" id="UP000245959">
    <property type="component" value="Unassembled WGS sequence"/>
</dbReference>
<keyword evidence="3" id="KW-1185">Reference proteome</keyword>
<proteinExistence type="predicted"/>
<dbReference type="RefSeq" id="WP_116885480.1">
    <property type="nucleotide sequence ID" value="NZ_CABMMC010000001.1"/>
</dbReference>